<dbReference type="InterPro" id="IPR005081">
    <property type="entry name" value="SpoIIGA"/>
</dbReference>
<dbReference type="STRING" id="29349.CLOTH_01460"/>
<comment type="function">
    <text evidence="1">Probable aspartic protease that is responsible for the proteolytic cleavage of the RNA polymerase sigma E factor (SigE/spoIIGB) to yield the active peptide in the mother cell during sporulation. Responds to a signal from the forespore that is triggered by the extracellular signal protein SpoIIR.</text>
</comment>
<comment type="caution">
    <text evidence="4">The sequence shown here is derived from an EMBL/GenBank/DDBJ whole genome shotgun (WGS) entry which is preliminary data.</text>
</comment>
<evidence type="ECO:0000256" key="2">
    <source>
        <dbReference type="PIRSR" id="PIRSR018571-1"/>
    </source>
</evidence>
<keyword evidence="1" id="KW-0749">Sporulation</keyword>
<evidence type="ECO:0000256" key="3">
    <source>
        <dbReference type="SAM" id="Phobius"/>
    </source>
</evidence>
<keyword evidence="1" id="KW-0645">Protease</keyword>
<feature type="transmembrane region" description="Helical" evidence="3">
    <location>
        <begin position="90"/>
        <end position="108"/>
    </location>
</feature>
<dbReference type="Pfam" id="PF03419">
    <property type="entry name" value="Peptidase_U4"/>
    <property type="match status" value="1"/>
</dbReference>
<feature type="transmembrane region" description="Helical" evidence="3">
    <location>
        <begin position="36"/>
        <end position="53"/>
    </location>
</feature>
<keyword evidence="1 3" id="KW-0472">Membrane</keyword>
<evidence type="ECO:0000256" key="1">
    <source>
        <dbReference type="PIRNR" id="PIRNR018571"/>
    </source>
</evidence>
<dbReference type="Proteomes" id="UP000190140">
    <property type="component" value="Unassembled WGS sequence"/>
</dbReference>
<dbReference type="EC" id="3.4.23.-" evidence="1"/>
<proteinExistence type="inferred from homology"/>
<dbReference type="GO" id="GO:0005886">
    <property type="term" value="C:plasma membrane"/>
    <property type="evidence" value="ECO:0007669"/>
    <property type="project" value="UniProtKB-SubCell"/>
</dbReference>
<accession>A0A1V4IAF3</accession>
<dbReference type="GO" id="GO:0030436">
    <property type="term" value="P:asexual sporulation"/>
    <property type="evidence" value="ECO:0007669"/>
    <property type="project" value="InterPro"/>
</dbReference>
<dbReference type="GO" id="GO:0006508">
    <property type="term" value="P:proteolysis"/>
    <property type="evidence" value="ECO:0007669"/>
    <property type="project" value="UniProtKB-KW"/>
</dbReference>
<keyword evidence="3" id="KW-1133">Transmembrane helix</keyword>
<keyword evidence="3" id="KW-0812">Transmembrane</keyword>
<sequence>MTVYAEYYFLENVFMNYLIIITTCSLLNLKVNKYRVWIASILGGLYSMIYFAQNLLFLYNIYFKIIFVFLIVGVAFIYKGVKEYLRTLLTFYFVNIFLSGSIFFIIYFTGIDHMTISLIILVGFVSSRFLSNYHKVFKGIGVLKDTKQTISVQIEDKTIQCTALLDTGNLLKDPLSKDPVIIINVKKLEDILPEELIYIDYSNMDHKKADHIVNKLSLNILKRFRIIPYKVVGSEKNLIVGLKADNLDINGNKRSNIILGLSNFSKDSEYDAIVNPNIF</sequence>
<dbReference type="RefSeq" id="WP_079410217.1">
    <property type="nucleotide sequence ID" value="NZ_MZGW01000001.1"/>
</dbReference>
<keyword evidence="1 4" id="KW-0378">Hydrolase</keyword>
<keyword evidence="1" id="KW-0064">Aspartyl protease</keyword>
<feature type="transmembrane region" description="Helical" evidence="3">
    <location>
        <begin position="59"/>
        <end position="78"/>
    </location>
</feature>
<reference evidence="4 5" key="1">
    <citation type="submission" date="2017-03" db="EMBL/GenBank/DDBJ databases">
        <title>Genome sequence of Clostridium thermoalcaliphilum DSM 7309.</title>
        <authorList>
            <person name="Poehlein A."/>
            <person name="Daniel R."/>
        </authorList>
    </citation>
    <scope>NUCLEOTIDE SEQUENCE [LARGE SCALE GENOMIC DNA]</scope>
    <source>
        <strain evidence="4 5">DSM 7309</strain>
    </source>
</reference>
<dbReference type="AlphaFoldDB" id="A0A1V4IAF3"/>
<protein>
    <recommendedName>
        <fullName evidence="1">Sporulation sigma-E factor-processing peptidase</fullName>
        <ecNumber evidence="1">3.4.23.-</ecNumber>
    </recommendedName>
    <alternativeName>
        <fullName evidence="1">Membrane-associated aspartic protease</fullName>
    </alternativeName>
    <alternativeName>
        <fullName evidence="1">Stage II sporulation protein GA</fullName>
    </alternativeName>
</protein>
<evidence type="ECO:0000313" key="5">
    <source>
        <dbReference type="Proteomes" id="UP000190140"/>
    </source>
</evidence>
<dbReference type="GO" id="GO:0030435">
    <property type="term" value="P:sporulation resulting in formation of a cellular spore"/>
    <property type="evidence" value="ECO:0007669"/>
    <property type="project" value="UniProtKB-KW"/>
</dbReference>
<feature type="active site" evidence="2">
    <location>
        <position position="166"/>
    </location>
</feature>
<keyword evidence="1" id="KW-1003">Cell membrane</keyword>
<name>A0A1V4IAF3_9FIRM</name>
<comment type="similarity">
    <text evidence="1">Belongs to the peptidase U4 family.</text>
</comment>
<organism evidence="4 5">
    <name type="scientific">Alkalithermobacter paradoxus</name>
    <dbReference type="NCBI Taxonomy" id="29349"/>
    <lineage>
        <taxon>Bacteria</taxon>
        <taxon>Bacillati</taxon>
        <taxon>Bacillota</taxon>
        <taxon>Clostridia</taxon>
        <taxon>Peptostreptococcales</taxon>
        <taxon>Tepidibacteraceae</taxon>
        <taxon>Alkalithermobacter</taxon>
    </lineage>
</organism>
<dbReference type="EMBL" id="MZGW01000001">
    <property type="protein sequence ID" value="OPJ56864.1"/>
    <property type="molecule type" value="Genomic_DNA"/>
</dbReference>
<comment type="subcellular location">
    <subcellularLocation>
        <location evidence="1">Cell membrane</location>
    </subcellularLocation>
</comment>
<evidence type="ECO:0000313" key="4">
    <source>
        <dbReference type="EMBL" id="OPJ56864.1"/>
    </source>
</evidence>
<gene>
    <name evidence="4" type="primary">spoIIGA</name>
    <name evidence="4" type="ORF">CLOTH_01460</name>
</gene>
<dbReference type="GO" id="GO:0004190">
    <property type="term" value="F:aspartic-type endopeptidase activity"/>
    <property type="evidence" value="ECO:0007669"/>
    <property type="project" value="UniProtKB-KW"/>
</dbReference>
<dbReference type="PIRSF" id="PIRSF018571">
    <property type="entry name" value="SpoIIGA"/>
    <property type="match status" value="1"/>
</dbReference>
<keyword evidence="5" id="KW-1185">Reference proteome</keyword>
<feature type="transmembrane region" description="Helical" evidence="3">
    <location>
        <begin position="12"/>
        <end position="29"/>
    </location>
</feature>